<sequence>MDNYDAIVVGAGFSGLYMLHRLREAGLSARVYEVGNDVGGVWYWNRYPGARCDVESIYYNFTFSKELLQDWTWSSRYAEQPEILSYLNHVADRFDLRRDVQFRTRVVSAHFDEAVGKWRVRTDDGREVTAKYFISGVGCLSSSSTPAFKGLEQFGGAQYHTGTWPHQPVSFAGKRVGVIGTGSSGVQAIPQIAAQAEHLYVFQRTAQYSTPAANHPYDRAYVDGVKANYPALHATVLKSWGGTTTRPRGDRSAFEDSEVQRLQRYEQAWTEGGWMHGLYKDLVTDASANETVCEFIRGKIREIVKDPKIAAKLTPTYLYGVKRPVMDTGYFETYNRDNVTLVDVKADPIANFTPTGLRTRDAEYPLDAVVFATGYDAMTGALFKIDIRGRDGVTLRDKWADGERIRTYLGLATAGFPNMFTITGPQSPSVLSNMVWSIEQHVEWIDACIRHMEANGIGVIEAKPQSEEAWSKHCHEVADATLFPKGESWYNGSNVEGKKMSFPIYLAGISVYRDICDRVAANAYDGFLQA</sequence>
<keyword evidence="6 8" id="KW-0560">Oxidoreductase</keyword>
<evidence type="ECO:0000256" key="7">
    <source>
        <dbReference type="ARBA" id="ARBA00023033"/>
    </source>
</evidence>
<evidence type="ECO:0000256" key="3">
    <source>
        <dbReference type="ARBA" id="ARBA00022630"/>
    </source>
</evidence>
<evidence type="ECO:0000256" key="1">
    <source>
        <dbReference type="ARBA" id="ARBA00001974"/>
    </source>
</evidence>
<dbReference type="Pfam" id="PF00743">
    <property type="entry name" value="FMO-like"/>
    <property type="match status" value="1"/>
</dbReference>
<dbReference type="InterPro" id="IPR020946">
    <property type="entry name" value="Flavin_mOase-like"/>
</dbReference>
<reference evidence="8" key="1">
    <citation type="submission" date="2021-03" db="EMBL/GenBank/DDBJ databases">
        <authorList>
            <person name="Peeters C."/>
        </authorList>
    </citation>
    <scope>NUCLEOTIDE SEQUENCE</scope>
    <source>
        <strain evidence="8">LMG 31506</strain>
    </source>
</reference>
<dbReference type="AlphaFoldDB" id="A0A916J0Z3"/>
<keyword evidence="7 8" id="KW-0503">Monooxygenase</keyword>
<dbReference type="GO" id="GO:0033776">
    <property type="term" value="F:phenylacetone monooxygenase activity"/>
    <property type="evidence" value="ECO:0007669"/>
    <property type="project" value="UniProtKB-EC"/>
</dbReference>
<dbReference type="InterPro" id="IPR036188">
    <property type="entry name" value="FAD/NAD-bd_sf"/>
</dbReference>
<evidence type="ECO:0000313" key="9">
    <source>
        <dbReference type="Proteomes" id="UP000672934"/>
    </source>
</evidence>
<dbReference type="GO" id="GO:0050660">
    <property type="term" value="F:flavin adenine dinucleotide binding"/>
    <property type="evidence" value="ECO:0007669"/>
    <property type="project" value="InterPro"/>
</dbReference>
<dbReference type="EC" id="1.14.13.92" evidence="8"/>
<comment type="cofactor">
    <cofactor evidence="1">
        <name>FAD</name>
        <dbReference type="ChEBI" id="CHEBI:57692"/>
    </cofactor>
</comment>
<keyword evidence="9" id="KW-1185">Reference proteome</keyword>
<keyword evidence="3" id="KW-0285">Flavoprotein</keyword>
<dbReference type="GO" id="GO:0004499">
    <property type="term" value="F:N,N-dimethylaniline monooxygenase activity"/>
    <property type="evidence" value="ECO:0007669"/>
    <property type="project" value="InterPro"/>
</dbReference>
<comment type="caution">
    <text evidence="8">The sequence shown here is derived from an EMBL/GenBank/DDBJ whole genome shotgun (WGS) entry which is preliminary data.</text>
</comment>
<evidence type="ECO:0000256" key="6">
    <source>
        <dbReference type="ARBA" id="ARBA00023002"/>
    </source>
</evidence>
<dbReference type="Proteomes" id="UP000672934">
    <property type="component" value="Unassembled WGS sequence"/>
</dbReference>
<name>A0A916J0Z3_9BURK</name>
<protein>
    <submittedName>
        <fullName evidence="8">Phenylacetone monooxygenase</fullName>
        <ecNumber evidence="8">1.14.13.92</ecNumber>
    </submittedName>
</protein>
<dbReference type="SUPFAM" id="SSF51905">
    <property type="entry name" value="FAD/NAD(P)-binding domain"/>
    <property type="match status" value="3"/>
</dbReference>
<evidence type="ECO:0000256" key="2">
    <source>
        <dbReference type="ARBA" id="ARBA00010139"/>
    </source>
</evidence>
<proteinExistence type="inferred from homology"/>
<dbReference type="GO" id="GO:0050661">
    <property type="term" value="F:NADP binding"/>
    <property type="evidence" value="ECO:0007669"/>
    <property type="project" value="InterPro"/>
</dbReference>
<keyword evidence="5" id="KW-0521">NADP</keyword>
<dbReference type="EMBL" id="CAJPUY010000046">
    <property type="protein sequence ID" value="CAG2158364.1"/>
    <property type="molecule type" value="Genomic_DNA"/>
</dbReference>
<evidence type="ECO:0000313" key="8">
    <source>
        <dbReference type="EMBL" id="CAG2158364.1"/>
    </source>
</evidence>
<evidence type="ECO:0000256" key="4">
    <source>
        <dbReference type="ARBA" id="ARBA00022827"/>
    </source>
</evidence>
<dbReference type="PANTHER" id="PTHR43098">
    <property type="entry name" value="L-ORNITHINE N(5)-MONOOXYGENASE-RELATED"/>
    <property type="match status" value="1"/>
</dbReference>
<dbReference type="RefSeq" id="WP_211951160.1">
    <property type="nucleotide sequence ID" value="NZ_CAJPUY010000046.1"/>
</dbReference>
<organism evidence="8 9">
    <name type="scientific">Cupriavidus yeoncheonensis</name>
    <dbReference type="NCBI Taxonomy" id="1462994"/>
    <lineage>
        <taxon>Bacteria</taxon>
        <taxon>Pseudomonadati</taxon>
        <taxon>Pseudomonadota</taxon>
        <taxon>Betaproteobacteria</taxon>
        <taxon>Burkholderiales</taxon>
        <taxon>Burkholderiaceae</taxon>
        <taxon>Cupriavidus</taxon>
    </lineage>
</organism>
<accession>A0A916J0Z3</accession>
<gene>
    <name evidence="8" type="primary">pamO_2</name>
    <name evidence="8" type="ORF">LMG31506_06338</name>
</gene>
<dbReference type="Gene3D" id="3.50.50.60">
    <property type="entry name" value="FAD/NAD(P)-binding domain"/>
    <property type="match status" value="2"/>
</dbReference>
<dbReference type="PANTHER" id="PTHR43098:SF3">
    <property type="entry name" value="L-ORNITHINE N(5)-MONOOXYGENASE-RELATED"/>
    <property type="match status" value="1"/>
</dbReference>
<dbReference type="InterPro" id="IPR050775">
    <property type="entry name" value="FAD-binding_Monooxygenases"/>
</dbReference>
<keyword evidence="4" id="KW-0274">FAD</keyword>
<comment type="similarity">
    <text evidence="2">Belongs to the FAD-binding monooxygenase family.</text>
</comment>
<evidence type="ECO:0000256" key="5">
    <source>
        <dbReference type="ARBA" id="ARBA00022857"/>
    </source>
</evidence>